<dbReference type="GO" id="GO:0046872">
    <property type="term" value="F:metal ion binding"/>
    <property type="evidence" value="ECO:0007669"/>
    <property type="project" value="InterPro"/>
</dbReference>
<dbReference type="OrthoDB" id="3671213at2"/>
<dbReference type="RefSeq" id="WP_106190883.1">
    <property type="nucleotide sequence ID" value="NZ_PVTF01000009.1"/>
</dbReference>
<dbReference type="Pfam" id="PF07398">
    <property type="entry name" value="MDMPI_C"/>
    <property type="match status" value="1"/>
</dbReference>
<dbReference type="InterPro" id="IPR017517">
    <property type="entry name" value="Maleyloyr_isom"/>
</dbReference>
<dbReference type="SUPFAM" id="SSF109854">
    <property type="entry name" value="DinB/YfiT-like putative metalloenzymes"/>
    <property type="match status" value="1"/>
</dbReference>
<comment type="caution">
    <text evidence="3">The sequence shown here is derived from an EMBL/GenBank/DDBJ whole genome shotgun (WGS) entry which is preliminary data.</text>
</comment>
<dbReference type="AlphaFoldDB" id="A0A2T0SX11"/>
<evidence type="ECO:0000313" key="4">
    <source>
        <dbReference type="Proteomes" id="UP000239494"/>
    </source>
</evidence>
<evidence type="ECO:0000259" key="2">
    <source>
        <dbReference type="Pfam" id="PF11716"/>
    </source>
</evidence>
<dbReference type="Proteomes" id="UP000239494">
    <property type="component" value="Unassembled WGS sequence"/>
</dbReference>
<reference evidence="3 4" key="1">
    <citation type="submission" date="2018-03" db="EMBL/GenBank/DDBJ databases">
        <title>Genomic Encyclopedia of Archaeal and Bacterial Type Strains, Phase II (KMG-II): from individual species to whole genera.</title>
        <authorList>
            <person name="Goeker M."/>
        </authorList>
    </citation>
    <scope>NUCLEOTIDE SEQUENCE [LARGE SCALE GENOMIC DNA]</scope>
    <source>
        <strain evidence="3 4">DSM 44720</strain>
    </source>
</reference>
<feature type="domain" description="Mycothiol-dependent maleylpyruvate isomerase metal-binding" evidence="2">
    <location>
        <begin position="9"/>
        <end position="134"/>
    </location>
</feature>
<dbReference type="NCBIfam" id="TIGR03083">
    <property type="entry name" value="maleylpyruvate isomerase family mycothiol-dependent enzyme"/>
    <property type="match status" value="1"/>
</dbReference>
<dbReference type="InterPro" id="IPR024344">
    <property type="entry name" value="MDMPI_metal-binding"/>
</dbReference>
<dbReference type="InterPro" id="IPR010872">
    <property type="entry name" value="MDMPI_C-term_domain"/>
</dbReference>
<proteinExistence type="predicted"/>
<protein>
    <submittedName>
        <fullName evidence="3">Uncharacterized protein (TIGR03083 family)</fullName>
    </submittedName>
</protein>
<name>A0A2T0SX11_9PSEU</name>
<dbReference type="InterPro" id="IPR034660">
    <property type="entry name" value="DinB/YfiT-like"/>
</dbReference>
<gene>
    <name evidence="3" type="ORF">CLV43_109150</name>
</gene>
<keyword evidence="4" id="KW-1185">Reference proteome</keyword>
<dbReference type="PANTHER" id="PTHR40758:SF1">
    <property type="entry name" value="CONSERVED PROTEIN"/>
    <property type="match status" value="1"/>
</dbReference>
<feature type="domain" description="MDMPI C-terminal" evidence="1">
    <location>
        <begin position="172"/>
        <end position="248"/>
    </location>
</feature>
<sequence length="257" mass="28143">MDFDRHRAEIVAQTELLTASIVDADLTTPVPSCPGWNAGQLLRHLGGGQRWAADVVRTRATEPPSDEFFRDLSPYAEEDPVVVGPWLTVGALALSEALAEAGPDAGMWTPVPGGSPLFWARRFAHETAVHRADAVLALGQEFELDPEVAVDTVDEWMELGSLPVMLDLKPTQRELLGPGRTIHLHATDVDDAEWVVDLTGEVIRWRRAHEKSAVAVRGPLVELLLVLYGRRSVDRGTVEVLGDGGLLDFFLERVTFG</sequence>
<dbReference type="PANTHER" id="PTHR40758">
    <property type="entry name" value="CONSERVED PROTEIN"/>
    <property type="match status" value="1"/>
</dbReference>
<dbReference type="EMBL" id="PVTF01000009">
    <property type="protein sequence ID" value="PRY37930.1"/>
    <property type="molecule type" value="Genomic_DNA"/>
</dbReference>
<organism evidence="3 4">
    <name type="scientific">Umezawaea tangerina</name>
    <dbReference type="NCBI Taxonomy" id="84725"/>
    <lineage>
        <taxon>Bacteria</taxon>
        <taxon>Bacillati</taxon>
        <taxon>Actinomycetota</taxon>
        <taxon>Actinomycetes</taxon>
        <taxon>Pseudonocardiales</taxon>
        <taxon>Pseudonocardiaceae</taxon>
        <taxon>Umezawaea</taxon>
    </lineage>
</organism>
<dbReference type="Pfam" id="PF11716">
    <property type="entry name" value="MDMPI_N"/>
    <property type="match status" value="1"/>
</dbReference>
<dbReference type="GO" id="GO:0005886">
    <property type="term" value="C:plasma membrane"/>
    <property type="evidence" value="ECO:0007669"/>
    <property type="project" value="TreeGrafter"/>
</dbReference>
<evidence type="ECO:0000313" key="3">
    <source>
        <dbReference type="EMBL" id="PRY37930.1"/>
    </source>
</evidence>
<accession>A0A2T0SX11</accession>
<evidence type="ECO:0000259" key="1">
    <source>
        <dbReference type="Pfam" id="PF07398"/>
    </source>
</evidence>